<dbReference type="InterPro" id="IPR002509">
    <property type="entry name" value="NODB_dom"/>
</dbReference>
<dbReference type="PANTHER" id="PTHR34216">
    <property type="match status" value="1"/>
</dbReference>
<dbReference type="InterPro" id="IPR011330">
    <property type="entry name" value="Glyco_hydro/deAcase_b/a-brl"/>
</dbReference>
<organism evidence="3 4">
    <name type="scientific">Paralabilibaculum antarcticum</name>
    <dbReference type="NCBI Taxonomy" id="2912572"/>
    <lineage>
        <taxon>Bacteria</taxon>
        <taxon>Pseudomonadati</taxon>
        <taxon>Bacteroidota</taxon>
        <taxon>Bacteroidia</taxon>
        <taxon>Marinilabiliales</taxon>
        <taxon>Marinifilaceae</taxon>
        <taxon>Paralabilibaculum</taxon>
    </lineage>
</organism>
<dbReference type="Proteomes" id="UP001528920">
    <property type="component" value="Unassembled WGS sequence"/>
</dbReference>
<dbReference type="Pfam" id="PF01522">
    <property type="entry name" value="Polysacc_deac_1"/>
    <property type="match status" value="1"/>
</dbReference>
<comment type="caution">
    <text evidence="3">The sequence shown here is derived from an EMBL/GenBank/DDBJ whole genome shotgun (WGS) entry which is preliminary data.</text>
</comment>
<feature type="domain" description="NodB homology" evidence="2">
    <location>
        <begin position="63"/>
        <end position="321"/>
    </location>
</feature>
<accession>A0ABT5VTB0</accession>
<gene>
    <name evidence="3" type="ORF">L3049_06980</name>
</gene>
<evidence type="ECO:0000259" key="2">
    <source>
        <dbReference type="PROSITE" id="PS51677"/>
    </source>
</evidence>
<name>A0ABT5VTB0_9BACT</name>
<sequence>MKIKIDKPKKATFLIWKLDNMKRVVKVFILMVVCLNANLLIAQSIGDKIYKDRLFTFPDGKTKAIIISYDDGLLQDTLLVSIMNKYRLKGTFNLNSGQLGTEASWLQGLVGKPGLYLDKNQIKTTYRNHEIAAHSLFHPHLTELKRNEIILEINNDIENLEKISDTIIKSFAYPFGEYNEKLISVLKKSGLTNARTVNDSKSFELPEDFYRWHPTCHHSRAKESLEKFVSIKSEKPLLFFMWGHSWEFDKNIQNNNWPYFENLCNNVSAKQDIWYVGAGEFYEYINAIKSIMGKGKLINNSRRTVWIKENGKLSSIPPRNK</sequence>
<evidence type="ECO:0000313" key="3">
    <source>
        <dbReference type="EMBL" id="MDE5417748.1"/>
    </source>
</evidence>
<dbReference type="SUPFAM" id="SSF88713">
    <property type="entry name" value="Glycoside hydrolase/deacetylase"/>
    <property type="match status" value="1"/>
</dbReference>
<proteinExistence type="predicted"/>
<dbReference type="EMBL" id="JAKJSC010000001">
    <property type="protein sequence ID" value="MDE5417748.1"/>
    <property type="molecule type" value="Genomic_DNA"/>
</dbReference>
<evidence type="ECO:0000256" key="1">
    <source>
        <dbReference type="ARBA" id="ARBA00022729"/>
    </source>
</evidence>
<keyword evidence="4" id="KW-1185">Reference proteome</keyword>
<dbReference type="RefSeq" id="WP_275109087.1">
    <property type="nucleotide sequence ID" value="NZ_JAKJSC010000001.1"/>
</dbReference>
<dbReference type="Gene3D" id="3.20.20.370">
    <property type="entry name" value="Glycoside hydrolase/deacetylase"/>
    <property type="match status" value="1"/>
</dbReference>
<dbReference type="InterPro" id="IPR051398">
    <property type="entry name" value="Polysacch_Deacetylase"/>
</dbReference>
<reference evidence="3 4" key="1">
    <citation type="submission" date="2022-01" db="EMBL/GenBank/DDBJ databases">
        <title>Labilibaculum sp. nov, a marine bacterium isolated from Antarctica.</title>
        <authorList>
            <person name="Dai W."/>
        </authorList>
    </citation>
    <scope>NUCLEOTIDE SEQUENCE [LARGE SCALE GENOMIC DNA]</scope>
    <source>
        <strain evidence="3 4">DW002</strain>
    </source>
</reference>
<protein>
    <submittedName>
        <fullName evidence="3">Polysaccharide deacetylase family protein</fullName>
    </submittedName>
</protein>
<keyword evidence="1" id="KW-0732">Signal</keyword>
<dbReference type="PROSITE" id="PS51677">
    <property type="entry name" value="NODB"/>
    <property type="match status" value="1"/>
</dbReference>
<evidence type="ECO:0000313" key="4">
    <source>
        <dbReference type="Proteomes" id="UP001528920"/>
    </source>
</evidence>
<dbReference type="CDD" id="cd10967">
    <property type="entry name" value="CE4_GLA_like_6s"/>
    <property type="match status" value="1"/>
</dbReference>
<dbReference type="PANTHER" id="PTHR34216:SF11">
    <property type="entry name" value="CHITOOLIGOSACCHARIDE DEACETYLASE"/>
    <property type="match status" value="1"/>
</dbReference>